<keyword evidence="1" id="KW-1133">Transmembrane helix</keyword>
<feature type="transmembrane region" description="Helical" evidence="1">
    <location>
        <begin position="178"/>
        <end position="197"/>
    </location>
</feature>
<organism evidence="2 3">
    <name type="scientific">Setomelanomma holmii</name>
    <dbReference type="NCBI Taxonomy" id="210430"/>
    <lineage>
        <taxon>Eukaryota</taxon>
        <taxon>Fungi</taxon>
        <taxon>Dikarya</taxon>
        <taxon>Ascomycota</taxon>
        <taxon>Pezizomycotina</taxon>
        <taxon>Dothideomycetes</taxon>
        <taxon>Pleosporomycetidae</taxon>
        <taxon>Pleosporales</taxon>
        <taxon>Pleosporineae</taxon>
        <taxon>Phaeosphaeriaceae</taxon>
        <taxon>Setomelanomma</taxon>
    </lineage>
</organism>
<dbReference type="InterPro" id="IPR036259">
    <property type="entry name" value="MFS_trans_sf"/>
</dbReference>
<dbReference type="SUPFAM" id="SSF103473">
    <property type="entry name" value="MFS general substrate transporter"/>
    <property type="match status" value="1"/>
</dbReference>
<feature type="transmembrane region" description="Helical" evidence="1">
    <location>
        <begin position="6"/>
        <end position="24"/>
    </location>
</feature>
<gene>
    <name evidence="2" type="ORF">EK21DRAFT_103599</name>
</gene>
<name>A0A9P4LHW5_9PLEO</name>
<reference evidence="2" key="1">
    <citation type="journal article" date="2020" name="Stud. Mycol.">
        <title>101 Dothideomycetes genomes: a test case for predicting lifestyles and emergence of pathogens.</title>
        <authorList>
            <person name="Haridas S."/>
            <person name="Albert R."/>
            <person name="Binder M."/>
            <person name="Bloem J."/>
            <person name="Labutti K."/>
            <person name="Salamov A."/>
            <person name="Andreopoulos B."/>
            <person name="Baker S."/>
            <person name="Barry K."/>
            <person name="Bills G."/>
            <person name="Bluhm B."/>
            <person name="Cannon C."/>
            <person name="Castanera R."/>
            <person name="Culley D."/>
            <person name="Daum C."/>
            <person name="Ezra D."/>
            <person name="Gonzalez J."/>
            <person name="Henrissat B."/>
            <person name="Kuo A."/>
            <person name="Liang C."/>
            <person name="Lipzen A."/>
            <person name="Lutzoni F."/>
            <person name="Magnuson J."/>
            <person name="Mondo S."/>
            <person name="Nolan M."/>
            <person name="Ohm R."/>
            <person name="Pangilinan J."/>
            <person name="Park H.-J."/>
            <person name="Ramirez L."/>
            <person name="Alfaro M."/>
            <person name="Sun H."/>
            <person name="Tritt A."/>
            <person name="Yoshinaga Y."/>
            <person name="Zwiers L.-H."/>
            <person name="Turgeon B."/>
            <person name="Goodwin S."/>
            <person name="Spatafora J."/>
            <person name="Crous P."/>
            <person name="Grigoriev I."/>
        </authorList>
    </citation>
    <scope>NUCLEOTIDE SEQUENCE</scope>
    <source>
        <strain evidence="2">CBS 110217</strain>
    </source>
</reference>
<evidence type="ECO:0000313" key="2">
    <source>
        <dbReference type="EMBL" id="KAF2025893.1"/>
    </source>
</evidence>
<feature type="transmembrane region" description="Helical" evidence="1">
    <location>
        <begin position="275"/>
        <end position="295"/>
    </location>
</feature>
<keyword evidence="1" id="KW-0812">Transmembrane</keyword>
<feature type="transmembrane region" description="Helical" evidence="1">
    <location>
        <begin position="63"/>
        <end position="83"/>
    </location>
</feature>
<evidence type="ECO:0000256" key="1">
    <source>
        <dbReference type="SAM" id="Phobius"/>
    </source>
</evidence>
<dbReference type="Proteomes" id="UP000799777">
    <property type="component" value="Unassembled WGS sequence"/>
</dbReference>
<protein>
    <recommendedName>
        <fullName evidence="4">MFS transporter</fullName>
    </recommendedName>
</protein>
<dbReference type="EMBL" id="ML978254">
    <property type="protein sequence ID" value="KAF2025893.1"/>
    <property type="molecule type" value="Genomic_DNA"/>
</dbReference>
<evidence type="ECO:0008006" key="4">
    <source>
        <dbReference type="Google" id="ProtNLM"/>
    </source>
</evidence>
<keyword evidence="1" id="KW-0472">Membrane</keyword>
<sequence length="309" mass="32534">MILQGPILGTALGTLFTLSTLVVSSHYQYNLPLVSMQGGFMGFLGALVYGSVTRQGLGPENHYAQAATAGITAATLIMAWGLLHRIKDSGASPPPNFGMVLPKSLRSVMEEKGTLWFIFGYVLIFYGIFVLSIYLVVILTQQPALFPPDLGALVLTTCLSTAAASACISANPIVRRRIGPVNILIAACVLAGAVSILPCFMPYVWLTFIAAAAYGIGLGPIIALHIKSTTVFHAELVVWHPDMLARTAIMMALGGVSAFTGLLVSAILIESLQDGAKIAFGIAAGCLVGGGLLMGPARWRRCGDLRVSI</sequence>
<accession>A0A9P4LHW5</accession>
<feature type="transmembrane region" description="Helical" evidence="1">
    <location>
        <begin position="31"/>
        <end position="51"/>
    </location>
</feature>
<proteinExistence type="predicted"/>
<dbReference type="AlphaFoldDB" id="A0A9P4LHW5"/>
<feature type="transmembrane region" description="Helical" evidence="1">
    <location>
        <begin position="150"/>
        <end position="171"/>
    </location>
</feature>
<dbReference type="OrthoDB" id="3797192at2759"/>
<keyword evidence="3" id="KW-1185">Reference proteome</keyword>
<feature type="transmembrane region" description="Helical" evidence="1">
    <location>
        <begin position="203"/>
        <end position="226"/>
    </location>
</feature>
<evidence type="ECO:0000313" key="3">
    <source>
        <dbReference type="Proteomes" id="UP000799777"/>
    </source>
</evidence>
<feature type="transmembrane region" description="Helical" evidence="1">
    <location>
        <begin position="247"/>
        <end position="269"/>
    </location>
</feature>
<dbReference type="Gene3D" id="1.20.1250.20">
    <property type="entry name" value="MFS general substrate transporter like domains"/>
    <property type="match status" value="1"/>
</dbReference>
<comment type="caution">
    <text evidence="2">The sequence shown here is derived from an EMBL/GenBank/DDBJ whole genome shotgun (WGS) entry which is preliminary data.</text>
</comment>
<feature type="transmembrane region" description="Helical" evidence="1">
    <location>
        <begin position="115"/>
        <end position="138"/>
    </location>
</feature>